<gene>
    <name evidence="2" type="primary">DYNLT3</name>
    <name evidence="2" type="ORF">g.21190</name>
</gene>
<dbReference type="PANTHER" id="PTHR21255">
    <property type="entry name" value="T-COMPLEX-ASSOCIATED-TESTIS-EXPRESSED 1/ DYNEIN LIGHT CHAIN"/>
    <property type="match status" value="1"/>
</dbReference>
<dbReference type="EMBL" id="GGYP01004634">
    <property type="protein sequence ID" value="MDE49405.1"/>
    <property type="molecule type" value="Transcribed_RNA"/>
</dbReference>
<proteinExistence type="inferred from homology"/>
<dbReference type="GO" id="GO:0005868">
    <property type="term" value="C:cytoplasmic dynein complex"/>
    <property type="evidence" value="ECO:0007669"/>
    <property type="project" value="TreeGrafter"/>
</dbReference>
<sequence>MSTARILEPAHTNRLVLQILEQYLSNKEYEVQKSMDWSQEIADQILDKINTSYASTGGLHRYKYVVNCSIQKHGTGLQSSSACLWDPTTDVATCVKFEYRNIDCTVHVYAIAFD</sequence>
<dbReference type="Pfam" id="PF03645">
    <property type="entry name" value="Tctex-1"/>
    <property type="match status" value="1"/>
</dbReference>
<dbReference type="GO" id="GO:0005737">
    <property type="term" value="C:cytoplasm"/>
    <property type="evidence" value="ECO:0007669"/>
    <property type="project" value="TreeGrafter"/>
</dbReference>
<dbReference type="PANTHER" id="PTHR21255:SF7">
    <property type="entry name" value="DYNEIN LIGHT CHAIN TCTEX-TYPE PROTEIN 2B"/>
    <property type="match status" value="1"/>
</dbReference>
<protein>
    <submittedName>
        <fullName evidence="2">Dynein light chain Tctex-type 3</fullName>
    </submittedName>
</protein>
<dbReference type="InterPro" id="IPR038586">
    <property type="entry name" value="Tctex-1-like_sf"/>
</dbReference>
<dbReference type="InterPro" id="IPR005334">
    <property type="entry name" value="Tctex-1-like"/>
</dbReference>
<dbReference type="Gene3D" id="3.30.1140.40">
    <property type="entry name" value="Tctex-1"/>
    <property type="match status" value="1"/>
</dbReference>
<accession>A0A6G1SFZ9</accession>
<dbReference type="CDD" id="cd21455">
    <property type="entry name" value="DLC-like_DYNLT1_DYNLT3"/>
    <property type="match status" value="1"/>
</dbReference>
<dbReference type="AlphaFoldDB" id="A0A6G1SFZ9"/>
<comment type="similarity">
    <text evidence="1">Belongs to the dynein light chain Tctex-type family.</text>
</comment>
<evidence type="ECO:0000313" key="2">
    <source>
        <dbReference type="EMBL" id="MDE49405.1"/>
    </source>
</evidence>
<dbReference type="GO" id="GO:0045505">
    <property type="term" value="F:dynein intermediate chain binding"/>
    <property type="evidence" value="ECO:0007669"/>
    <property type="project" value="TreeGrafter"/>
</dbReference>
<name>A0A6G1SFZ9_9ACAR</name>
<organism evidence="2">
    <name type="scientific">Aceria tosichella</name>
    <name type="common">wheat curl mite</name>
    <dbReference type="NCBI Taxonomy" id="561515"/>
    <lineage>
        <taxon>Eukaryota</taxon>
        <taxon>Metazoa</taxon>
        <taxon>Ecdysozoa</taxon>
        <taxon>Arthropoda</taxon>
        <taxon>Chelicerata</taxon>
        <taxon>Arachnida</taxon>
        <taxon>Acari</taxon>
        <taxon>Acariformes</taxon>
        <taxon>Trombidiformes</taxon>
        <taxon>Prostigmata</taxon>
        <taxon>Eupodina</taxon>
        <taxon>Eriophyoidea</taxon>
        <taxon>Eriophyidae</taxon>
        <taxon>Eriophyinae</taxon>
        <taxon>Aceriini</taxon>
        <taxon>Aceria</taxon>
    </lineage>
</organism>
<reference evidence="2" key="1">
    <citation type="submission" date="2018-10" db="EMBL/GenBank/DDBJ databases">
        <title>Transcriptome assembly of Aceria tosichella (Wheat curl mite) Type 2.</title>
        <authorList>
            <person name="Scully E.D."/>
            <person name="Geib S.M."/>
            <person name="Palmer N.A."/>
            <person name="Gupta A.K."/>
            <person name="Sarath G."/>
            <person name="Tatineni S."/>
        </authorList>
    </citation>
    <scope>NUCLEOTIDE SEQUENCE</scope>
    <source>
        <strain evidence="2">LincolnNE</strain>
    </source>
</reference>
<evidence type="ECO:0000256" key="1">
    <source>
        <dbReference type="ARBA" id="ARBA00005361"/>
    </source>
</evidence>
<dbReference type="GO" id="GO:0007018">
    <property type="term" value="P:microtubule-based movement"/>
    <property type="evidence" value="ECO:0007669"/>
    <property type="project" value="TreeGrafter"/>
</dbReference>